<name>A0AA88XTB9_PINIB</name>
<feature type="compositionally biased region" description="Basic residues" evidence="4">
    <location>
        <begin position="270"/>
        <end position="288"/>
    </location>
</feature>
<feature type="region of interest" description="Disordered" evidence="4">
    <location>
        <begin position="264"/>
        <end position="347"/>
    </location>
</feature>
<evidence type="ECO:0000256" key="3">
    <source>
        <dbReference type="ARBA" id="ARBA00022490"/>
    </source>
</evidence>
<dbReference type="FunFam" id="3.40.50.150:FF:000015">
    <property type="entry name" value="Protein-L-isoaspartate (D-aspartate) O-methyltransferase domain-containing 1"/>
    <property type="match status" value="1"/>
</dbReference>
<dbReference type="GO" id="GO:0004719">
    <property type="term" value="F:protein-L-isoaspartate (D-aspartate) O-methyltransferase activity"/>
    <property type="evidence" value="ECO:0007669"/>
    <property type="project" value="InterPro"/>
</dbReference>
<gene>
    <name evidence="5" type="ORF">FSP39_024194</name>
</gene>
<dbReference type="InterPro" id="IPR029063">
    <property type="entry name" value="SAM-dependent_MTases_sf"/>
</dbReference>
<proteinExistence type="inferred from homology"/>
<evidence type="ECO:0000313" key="6">
    <source>
        <dbReference type="Proteomes" id="UP001186944"/>
    </source>
</evidence>
<feature type="compositionally biased region" description="Acidic residues" evidence="4">
    <location>
        <begin position="326"/>
        <end position="347"/>
    </location>
</feature>
<protein>
    <submittedName>
        <fullName evidence="5">Uncharacterized protein</fullName>
    </submittedName>
</protein>
<sequence>MGGAVSTGEDNDELVDNLKEADYIKTPLIEKVFRAVDRAHYYLPEHRSSAYKDLAWKHQHLHLSAPCIYSEVMESLQLEPGLSFLNLGSGTGYLSTMVGLILGSYGVNHGVEIHEDVVEYAQKRLEEFHNNCKNYDNFDFCEPVFVNGNCLQLSSSCFLYDRVYCGASCPPEHENYMKNLIKVGGILVMPLNDQLVKIRRTEETSWESKSVMSVSFATLVTPTKTDPPNEVMLPDVVIPCLQDFCRVNIRTILRENIYCEHPHLKEIPKRPKKPKKKPPTQRGSRGRRRMDILPMSMGMMILGGFDESGESNASSDESHDESYDSNIEEDVDTDEEKIDEDEEEKDG</sequence>
<dbReference type="PANTHER" id="PTHR11579:SF9">
    <property type="entry name" value="PROTEIN-L-ISOASPARTATE O-METHYLTRANSFERASE"/>
    <property type="match status" value="1"/>
</dbReference>
<dbReference type="CDD" id="cd02440">
    <property type="entry name" value="AdoMet_MTases"/>
    <property type="match status" value="1"/>
</dbReference>
<reference evidence="5" key="1">
    <citation type="submission" date="2019-08" db="EMBL/GenBank/DDBJ databases">
        <title>The improved chromosome-level genome for the pearl oyster Pinctada fucata martensii using PacBio sequencing and Hi-C.</title>
        <authorList>
            <person name="Zheng Z."/>
        </authorList>
    </citation>
    <scope>NUCLEOTIDE SEQUENCE</scope>
    <source>
        <strain evidence="5">ZZ-2019</strain>
        <tissue evidence="5">Adductor muscle</tissue>
    </source>
</reference>
<evidence type="ECO:0000256" key="1">
    <source>
        <dbReference type="ARBA" id="ARBA00004496"/>
    </source>
</evidence>
<dbReference type="Pfam" id="PF01135">
    <property type="entry name" value="PCMT"/>
    <property type="match status" value="1"/>
</dbReference>
<comment type="caution">
    <text evidence="5">The sequence shown here is derived from an EMBL/GenBank/DDBJ whole genome shotgun (WGS) entry which is preliminary data.</text>
</comment>
<dbReference type="InterPro" id="IPR000682">
    <property type="entry name" value="PCMT"/>
</dbReference>
<dbReference type="EMBL" id="VSWD01000010">
    <property type="protein sequence ID" value="KAK3091982.1"/>
    <property type="molecule type" value="Genomic_DNA"/>
</dbReference>
<evidence type="ECO:0000256" key="2">
    <source>
        <dbReference type="ARBA" id="ARBA00005369"/>
    </source>
</evidence>
<keyword evidence="3" id="KW-0963">Cytoplasm</keyword>
<evidence type="ECO:0000313" key="5">
    <source>
        <dbReference type="EMBL" id="KAK3091982.1"/>
    </source>
</evidence>
<dbReference type="PANTHER" id="PTHR11579">
    <property type="entry name" value="PROTEIN-L-ISOASPARTATE O-METHYLTRANSFERASE"/>
    <property type="match status" value="1"/>
</dbReference>
<keyword evidence="6" id="KW-1185">Reference proteome</keyword>
<comment type="similarity">
    <text evidence="2">Belongs to the methyltransferase superfamily. L-isoaspartyl/D-aspartyl protein methyltransferase family.</text>
</comment>
<comment type="subcellular location">
    <subcellularLocation>
        <location evidence="1">Cytoplasm</location>
    </subcellularLocation>
</comment>
<dbReference type="SUPFAM" id="SSF53335">
    <property type="entry name" value="S-adenosyl-L-methionine-dependent methyltransferases"/>
    <property type="match status" value="1"/>
</dbReference>
<dbReference type="Proteomes" id="UP001186944">
    <property type="component" value="Unassembled WGS sequence"/>
</dbReference>
<organism evidence="5 6">
    <name type="scientific">Pinctada imbricata</name>
    <name type="common">Atlantic pearl-oyster</name>
    <name type="synonym">Pinctada martensii</name>
    <dbReference type="NCBI Taxonomy" id="66713"/>
    <lineage>
        <taxon>Eukaryota</taxon>
        <taxon>Metazoa</taxon>
        <taxon>Spiralia</taxon>
        <taxon>Lophotrochozoa</taxon>
        <taxon>Mollusca</taxon>
        <taxon>Bivalvia</taxon>
        <taxon>Autobranchia</taxon>
        <taxon>Pteriomorphia</taxon>
        <taxon>Pterioida</taxon>
        <taxon>Pterioidea</taxon>
        <taxon>Pteriidae</taxon>
        <taxon>Pinctada</taxon>
    </lineage>
</organism>
<accession>A0AA88XTB9</accession>
<evidence type="ECO:0000256" key="4">
    <source>
        <dbReference type="SAM" id="MobiDB-lite"/>
    </source>
</evidence>
<dbReference type="Gene3D" id="3.40.50.150">
    <property type="entry name" value="Vaccinia Virus protein VP39"/>
    <property type="match status" value="1"/>
</dbReference>
<dbReference type="GO" id="GO:0005737">
    <property type="term" value="C:cytoplasm"/>
    <property type="evidence" value="ECO:0007669"/>
    <property type="project" value="UniProtKB-SubCell"/>
</dbReference>
<dbReference type="AlphaFoldDB" id="A0AA88XTB9"/>